<evidence type="ECO:0000313" key="3">
    <source>
        <dbReference type="Proteomes" id="UP000708208"/>
    </source>
</evidence>
<proteinExistence type="predicted"/>
<organism evidence="2 3">
    <name type="scientific">Allacma fusca</name>
    <dbReference type="NCBI Taxonomy" id="39272"/>
    <lineage>
        <taxon>Eukaryota</taxon>
        <taxon>Metazoa</taxon>
        <taxon>Ecdysozoa</taxon>
        <taxon>Arthropoda</taxon>
        <taxon>Hexapoda</taxon>
        <taxon>Collembola</taxon>
        <taxon>Symphypleona</taxon>
        <taxon>Sminthuridae</taxon>
        <taxon>Allacma</taxon>
    </lineage>
</organism>
<keyword evidence="1" id="KW-0472">Membrane</keyword>
<accession>A0A8J2PGM5</accession>
<protein>
    <submittedName>
        <fullName evidence="2">Uncharacterized protein</fullName>
    </submittedName>
</protein>
<comment type="caution">
    <text evidence="2">The sequence shown here is derived from an EMBL/GenBank/DDBJ whole genome shotgun (WGS) entry which is preliminary data.</text>
</comment>
<name>A0A8J2PGM5_9HEXA</name>
<feature type="transmembrane region" description="Helical" evidence="1">
    <location>
        <begin position="58"/>
        <end position="76"/>
    </location>
</feature>
<evidence type="ECO:0000256" key="1">
    <source>
        <dbReference type="SAM" id="Phobius"/>
    </source>
</evidence>
<dbReference type="AlphaFoldDB" id="A0A8J2PGM5"/>
<evidence type="ECO:0000313" key="2">
    <source>
        <dbReference type="EMBL" id="CAG7822658.1"/>
    </source>
</evidence>
<gene>
    <name evidence="2" type="ORF">AFUS01_LOCUS32918</name>
</gene>
<keyword evidence="1" id="KW-0812">Transmembrane</keyword>
<keyword evidence="3" id="KW-1185">Reference proteome</keyword>
<dbReference type="EMBL" id="CAJVCH010527038">
    <property type="protein sequence ID" value="CAG7822658.1"/>
    <property type="molecule type" value="Genomic_DNA"/>
</dbReference>
<reference evidence="2" key="1">
    <citation type="submission" date="2021-06" db="EMBL/GenBank/DDBJ databases">
        <authorList>
            <person name="Hodson N. C."/>
            <person name="Mongue J. A."/>
            <person name="Jaron S. K."/>
        </authorList>
    </citation>
    <scope>NUCLEOTIDE SEQUENCE</scope>
</reference>
<dbReference type="Proteomes" id="UP000708208">
    <property type="component" value="Unassembled WGS sequence"/>
</dbReference>
<sequence length="126" mass="13950">MLINNSMYLHNYLKASIKLDCDQNQLQLKPFAQFWISLKIGSTFLQLEILKMMSSKTALLWSFLALVLCISHVMSFCCKASGDIGKCGDGTEPTPCCATQRCNILCCNCDGICRGSSRFAPIPDVN</sequence>
<keyword evidence="1" id="KW-1133">Transmembrane helix</keyword>
<dbReference type="OrthoDB" id="2909882at2759"/>
<feature type="non-terminal residue" evidence="2">
    <location>
        <position position="1"/>
    </location>
</feature>